<dbReference type="PANTHER" id="PTHR11070">
    <property type="entry name" value="UVRD / RECB / PCRA DNA HELICASE FAMILY MEMBER"/>
    <property type="match status" value="1"/>
</dbReference>
<feature type="binding site" evidence="5">
    <location>
        <begin position="224"/>
        <end position="231"/>
    </location>
    <ligand>
        <name>ATP</name>
        <dbReference type="ChEBI" id="CHEBI:30616"/>
    </ligand>
</feature>
<dbReference type="NCBIfam" id="NF041464">
    <property type="entry name" value="HelD_BACSU"/>
    <property type="match status" value="1"/>
</dbReference>
<dbReference type="InterPro" id="IPR013986">
    <property type="entry name" value="DExx_box_DNA_helicase_dom_sf"/>
</dbReference>
<accession>A0A1H8JIH4</accession>
<name>A0A1H8JIH4_9BACI</name>
<dbReference type="InterPro" id="IPR027785">
    <property type="entry name" value="UvrD-like_helicase_C"/>
</dbReference>
<keyword evidence="1 5" id="KW-0547">Nucleotide-binding</keyword>
<evidence type="ECO:0000259" key="7">
    <source>
        <dbReference type="PROSITE" id="PS51198"/>
    </source>
</evidence>
<dbReference type="GO" id="GO:0016787">
    <property type="term" value="F:hydrolase activity"/>
    <property type="evidence" value="ECO:0007669"/>
    <property type="project" value="UniProtKB-UniRule"/>
</dbReference>
<keyword evidence="9" id="KW-1185">Reference proteome</keyword>
<dbReference type="PROSITE" id="PS51198">
    <property type="entry name" value="UVRD_HELICASE_ATP_BIND"/>
    <property type="match status" value="1"/>
</dbReference>
<dbReference type="Proteomes" id="UP000198553">
    <property type="component" value="Unassembled WGS sequence"/>
</dbReference>
<dbReference type="EMBL" id="FOBW01000021">
    <property type="protein sequence ID" value="SEN80540.1"/>
    <property type="molecule type" value="Genomic_DNA"/>
</dbReference>
<dbReference type="GO" id="GO:0005524">
    <property type="term" value="F:ATP binding"/>
    <property type="evidence" value="ECO:0007669"/>
    <property type="project" value="UniProtKB-UniRule"/>
</dbReference>
<dbReference type="Gene3D" id="1.10.10.160">
    <property type="match status" value="1"/>
</dbReference>
<dbReference type="InterPro" id="IPR048228">
    <property type="entry name" value="HelD_bacillota"/>
</dbReference>
<dbReference type="GO" id="GO:0043138">
    <property type="term" value="F:3'-5' DNA helicase activity"/>
    <property type="evidence" value="ECO:0007669"/>
    <property type="project" value="TreeGrafter"/>
</dbReference>
<keyword evidence="2 5" id="KW-0378">Hydrolase</keyword>
<dbReference type="AlphaFoldDB" id="A0A1H8JIH4"/>
<evidence type="ECO:0000256" key="3">
    <source>
        <dbReference type="ARBA" id="ARBA00022806"/>
    </source>
</evidence>
<dbReference type="InterPro" id="IPR014016">
    <property type="entry name" value="UvrD-like_ATP-bd"/>
</dbReference>
<dbReference type="GO" id="GO:0003677">
    <property type="term" value="F:DNA binding"/>
    <property type="evidence" value="ECO:0007669"/>
    <property type="project" value="InterPro"/>
</dbReference>
<dbReference type="Pfam" id="PF00580">
    <property type="entry name" value="UvrD-helicase"/>
    <property type="match status" value="1"/>
</dbReference>
<evidence type="ECO:0000256" key="5">
    <source>
        <dbReference type="PROSITE-ProRule" id="PRU00560"/>
    </source>
</evidence>
<proteinExistence type="predicted"/>
<organism evidence="8 9">
    <name type="scientific">Mesobacillus persicus</name>
    <dbReference type="NCBI Taxonomy" id="930146"/>
    <lineage>
        <taxon>Bacteria</taxon>
        <taxon>Bacillati</taxon>
        <taxon>Bacillota</taxon>
        <taxon>Bacilli</taxon>
        <taxon>Bacillales</taxon>
        <taxon>Bacillaceae</taxon>
        <taxon>Mesobacillus</taxon>
    </lineage>
</organism>
<protein>
    <submittedName>
        <fullName evidence="8">DNA helicase-2 / ATP-dependent DNA helicase PcrA</fullName>
    </submittedName>
</protein>
<evidence type="ECO:0000313" key="9">
    <source>
        <dbReference type="Proteomes" id="UP000198553"/>
    </source>
</evidence>
<sequence length="768" mass="88725">MKNDKIASVFDHPDYQAEVEYLEFTKVYINMILESSTGNKENFKENIKQAFVDLDYLDSSLSYINILTNAKFLEMAETQLGRLQSILNNPYFARINFQREVDGKEELLYIGKTSLYDRENQLPIIIDWRSPIANVYYDGRLGTVSYEVNEEEREGYLSLKRQYKIEDGMLKDIRDVDLTTHDELLQESLAGKADNRLTEIVSTIQKEQNDVIRASLQHPIIVQGAAGSGKTTIALHRISYFLYIAGENFQPEKLMILAPNRLFIDYISDVLPELGVDKIKQTTFVDYMKACLGEKIKIAPTNDKLLSLVEGAENADNIKWISSYKGSLAFRDLLDKYLKDIEKSTAPSEDFMLEKYRLKKGENLKRLFLKEYKYLPIYNRLDKIKGLLSNHLKTKKKMILTKLEEKYDDALEKALYNMKDASKRKKKVSHLLDQKEQRLETIKAEGKVAVKNYMKMFKPSNIFTLYKELMTSPVKLMDYSSLNESEATQLSTYCTHLFKKKVFELEDLAPLYYLKTKLTGIDDEYKMKSFFIDEAQDYSYFQLFALKEGSGTDLFTIVGDLAQGIHSYRGNNSWEPVLKDIFPSANYHSLRKSYRTTVEIMELANDVLAVMKEDLPRVEPVVRHGPKPIFAQVNPKNTNELVTLLKKNVDELYKQDLNSIAIIGRTEKECKVLANLLGASDVKTQLLDEMMDMKKGYVSIVPSYLSKGLEFDAVIMVALNEKYTNEELDIKLLYVAMTRPMHRLYLYGRAPSDFLLDEVNENHYQVMD</sequence>
<dbReference type="STRING" id="930146.SAMN05192533_12146"/>
<dbReference type="SUPFAM" id="SSF52540">
    <property type="entry name" value="P-loop containing nucleoside triphosphate hydrolases"/>
    <property type="match status" value="1"/>
</dbReference>
<feature type="domain" description="UvrD-like helicase ATP-binding" evidence="7">
    <location>
        <begin position="203"/>
        <end position="597"/>
    </location>
</feature>
<gene>
    <name evidence="8" type="ORF">SAMN05192533_12146</name>
</gene>
<dbReference type="PANTHER" id="PTHR11070:SF17">
    <property type="entry name" value="DNA HELICASE IV"/>
    <property type="match status" value="1"/>
</dbReference>
<dbReference type="Pfam" id="PF13538">
    <property type="entry name" value="UvrD_C_2"/>
    <property type="match status" value="1"/>
</dbReference>
<evidence type="ECO:0000313" key="8">
    <source>
        <dbReference type="EMBL" id="SEN80540.1"/>
    </source>
</evidence>
<dbReference type="GO" id="GO:0005829">
    <property type="term" value="C:cytosol"/>
    <property type="evidence" value="ECO:0007669"/>
    <property type="project" value="TreeGrafter"/>
</dbReference>
<keyword evidence="3 5" id="KW-0347">Helicase</keyword>
<dbReference type="GO" id="GO:0000725">
    <property type="term" value="P:recombinational repair"/>
    <property type="evidence" value="ECO:0007669"/>
    <property type="project" value="TreeGrafter"/>
</dbReference>
<keyword evidence="6" id="KW-0175">Coiled coil</keyword>
<reference evidence="9" key="1">
    <citation type="submission" date="2016-10" db="EMBL/GenBank/DDBJ databases">
        <authorList>
            <person name="Varghese N."/>
            <person name="Submissions S."/>
        </authorList>
    </citation>
    <scope>NUCLEOTIDE SEQUENCE [LARGE SCALE GENOMIC DNA]</scope>
    <source>
        <strain evidence="9">B48,IBRC-M 10115,DSM 25386,CECT 8001</strain>
    </source>
</reference>
<evidence type="ECO:0000256" key="4">
    <source>
        <dbReference type="ARBA" id="ARBA00022840"/>
    </source>
</evidence>
<evidence type="ECO:0000256" key="6">
    <source>
        <dbReference type="SAM" id="Coils"/>
    </source>
</evidence>
<feature type="coiled-coil region" evidence="6">
    <location>
        <begin position="418"/>
        <end position="445"/>
    </location>
</feature>
<dbReference type="Gene3D" id="3.40.50.300">
    <property type="entry name" value="P-loop containing nucleotide triphosphate hydrolases"/>
    <property type="match status" value="3"/>
</dbReference>
<evidence type="ECO:0000256" key="1">
    <source>
        <dbReference type="ARBA" id="ARBA00022741"/>
    </source>
</evidence>
<keyword evidence="4 5" id="KW-0067">ATP-binding</keyword>
<evidence type="ECO:0000256" key="2">
    <source>
        <dbReference type="ARBA" id="ARBA00022801"/>
    </source>
</evidence>
<dbReference type="RefSeq" id="WP_170843962.1">
    <property type="nucleotide sequence ID" value="NZ_FOBW01000021.1"/>
</dbReference>
<dbReference type="InterPro" id="IPR000212">
    <property type="entry name" value="DNA_helicase_UvrD/REP"/>
</dbReference>
<dbReference type="InterPro" id="IPR027417">
    <property type="entry name" value="P-loop_NTPase"/>
</dbReference>